<evidence type="ECO:0000313" key="2">
    <source>
        <dbReference type="Proteomes" id="UP001160148"/>
    </source>
</evidence>
<dbReference type="PRINTS" id="PR01345">
    <property type="entry name" value="CERVTRCPTASE"/>
</dbReference>
<proteinExistence type="predicted"/>
<dbReference type="EMBL" id="CARXXK010000001">
    <property type="protein sequence ID" value="CAI6348346.1"/>
    <property type="molecule type" value="Genomic_DNA"/>
</dbReference>
<keyword evidence="2" id="KW-1185">Reference proteome</keyword>
<gene>
    <name evidence="1" type="ORF">MEUPH1_LOCUS5035</name>
</gene>
<sequence length="213" mass="24144">MSFSRCRVAIDYLYTINLSVIDRVTSNNDLGVLFTADLNFHLHIYSICCRALKSLFFIMHTMKDFKLSRSLNTVYCSLVRSLLEYASVLWDPLVVIDSCHLERVQRRFFSSAPYMLKIVHPPHDYTPVLHALNLTSLADRRVKPNLGFLGKLIDGSINAPSLLAQVNFKVPHHATRSRVPFTVPSNCTNCGRNKPIDRMMGLGNEDPTFLSSP</sequence>
<reference evidence="1 2" key="1">
    <citation type="submission" date="2023-01" db="EMBL/GenBank/DDBJ databases">
        <authorList>
            <person name="Whitehead M."/>
        </authorList>
    </citation>
    <scope>NUCLEOTIDE SEQUENCE [LARGE SCALE GENOMIC DNA]</scope>
</reference>
<name>A0AAV0W1F8_9HEMI</name>
<dbReference type="AlphaFoldDB" id="A0AAV0W1F8"/>
<evidence type="ECO:0008006" key="3">
    <source>
        <dbReference type="Google" id="ProtNLM"/>
    </source>
</evidence>
<comment type="caution">
    <text evidence="1">The sequence shown here is derived from an EMBL/GenBank/DDBJ whole genome shotgun (WGS) entry which is preliminary data.</text>
</comment>
<protein>
    <recommendedName>
        <fullName evidence="3">Tick transposon</fullName>
    </recommendedName>
</protein>
<dbReference type="Proteomes" id="UP001160148">
    <property type="component" value="Unassembled WGS sequence"/>
</dbReference>
<organism evidence="1 2">
    <name type="scientific">Macrosiphum euphorbiae</name>
    <name type="common">potato aphid</name>
    <dbReference type="NCBI Taxonomy" id="13131"/>
    <lineage>
        <taxon>Eukaryota</taxon>
        <taxon>Metazoa</taxon>
        <taxon>Ecdysozoa</taxon>
        <taxon>Arthropoda</taxon>
        <taxon>Hexapoda</taxon>
        <taxon>Insecta</taxon>
        <taxon>Pterygota</taxon>
        <taxon>Neoptera</taxon>
        <taxon>Paraneoptera</taxon>
        <taxon>Hemiptera</taxon>
        <taxon>Sternorrhyncha</taxon>
        <taxon>Aphidomorpha</taxon>
        <taxon>Aphidoidea</taxon>
        <taxon>Aphididae</taxon>
        <taxon>Macrosiphini</taxon>
        <taxon>Macrosiphum</taxon>
    </lineage>
</organism>
<evidence type="ECO:0000313" key="1">
    <source>
        <dbReference type="EMBL" id="CAI6348346.1"/>
    </source>
</evidence>
<accession>A0AAV0W1F8</accession>